<name>A0A178IJ76_9BACT</name>
<dbReference type="AlphaFoldDB" id="A0A178IJ76"/>
<accession>A0A178IJ76</accession>
<reference evidence="1 2" key="1">
    <citation type="submission" date="2016-01" db="EMBL/GenBank/DDBJ databases">
        <title>High potential of lignocellulose degradation of a new Verrucomicrobia species.</title>
        <authorList>
            <person name="Wang Y."/>
            <person name="Shi Y."/>
            <person name="Qiu Z."/>
            <person name="Liu S."/>
            <person name="Yang H."/>
        </authorList>
    </citation>
    <scope>NUCLEOTIDE SEQUENCE [LARGE SCALE GENOMIC DNA]</scope>
    <source>
        <strain evidence="1 2">TSB47</strain>
    </source>
</reference>
<sequence>MKPGITVLTILRRVSPSGMSRLIDIHVIVDNEPLRFTWTAARALGLTYDRRREALRIDGCGLDVGFDVTYRLSSLLHGDGYALKHRWL</sequence>
<dbReference type="OrthoDB" id="9580665at2"/>
<keyword evidence="2" id="KW-1185">Reference proteome</keyword>
<dbReference type="Proteomes" id="UP000078486">
    <property type="component" value="Unassembled WGS sequence"/>
</dbReference>
<comment type="caution">
    <text evidence="1">The sequence shown here is derived from an EMBL/GenBank/DDBJ whole genome shotgun (WGS) entry which is preliminary data.</text>
</comment>
<evidence type="ECO:0000313" key="2">
    <source>
        <dbReference type="Proteomes" id="UP000078486"/>
    </source>
</evidence>
<evidence type="ECO:0000313" key="1">
    <source>
        <dbReference type="EMBL" id="OAM89721.1"/>
    </source>
</evidence>
<organism evidence="1 2">
    <name type="scientific">Termitidicoccus mucosus</name>
    <dbReference type="NCBI Taxonomy" id="1184151"/>
    <lineage>
        <taxon>Bacteria</taxon>
        <taxon>Pseudomonadati</taxon>
        <taxon>Verrucomicrobiota</taxon>
        <taxon>Opitutia</taxon>
        <taxon>Opitutales</taxon>
        <taxon>Opitutaceae</taxon>
        <taxon>Termitidicoccus</taxon>
    </lineage>
</organism>
<dbReference type="RefSeq" id="WP_068770460.1">
    <property type="nucleotide sequence ID" value="NZ_CP109796.1"/>
</dbReference>
<protein>
    <submittedName>
        <fullName evidence="1">Uncharacterized protein</fullName>
    </submittedName>
</protein>
<dbReference type="STRING" id="1184151.AW736_11915"/>
<proteinExistence type="predicted"/>
<dbReference type="EMBL" id="LRRQ01000080">
    <property type="protein sequence ID" value="OAM89721.1"/>
    <property type="molecule type" value="Genomic_DNA"/>
</dbReference>
<gene>
    <name evidence="1" type="ORF">AW736_11915</name>
</gene>